<comment type="caution">
    <text evidence="1">The sequence shown here is derived from an EMBL/GenBank/DDBJ whole genome shotgun (WGS) entry which is preliminary data.</text>
</comment>
<keyword evidence="2" id="KW-1185">Reference proteome</keyword>
<protein>
    <recommendedName>
        <fullName evidence="3">Heparin-sulfate lyase N-terminal domain-containing protein</fullName>
    </recommendedName>
</protein>
<reference evidence="1 2" key="1">
    <citation type="submission" date="2019-01" db="EMBL/GenBank/DDBJ databases">
        <title>Lacunisphaera sp. strain TWA-58.</title>
        <authorList>
            <person name="Chen W.-M."/>
        </authorList>
    </citation>
    <scope>NUCLEOTIDE SEQUENCE [LARGE SCALE GENOMIC DNA]</scope>
    <source>
        <strain evidence="1 2">TWA-58</strain>
    </source>
</reference>
<proteinExistence type="predicted"/>
<gene>
    <name evidence="1" type="ORF">ESB00_02360</name>
</gene>
<evidence type="ECO:0008006" key="3">
    <source>
        <dbReference type="Google" id="ProtNLM"/>
    </source>
</evidence>
<sequence length="705" mass="79654">MKATTATRSGLGLLGSLLLVAGLTAAVPRVADRDVQAIADGFAGRRLVALESIIHAEPPDNLGGGFLADQIKALALLRQAELTGDHTHVPEANELLLRFCRQLEQPNWWGRINHGGGLFAMRALITYGNRPDLLFPATVAKLRDGREPDGRVIPGQSLRHFLPETCFNRHIRIGLYTWPKPFEGAVGYTENHRLQYMVHALLLCQIYGDETYTPPDGPPAPLRSKQPGQRDFYGYWRQAFYEYLIGYRKPQIPIEPWQFEEFRHFDWGVTEKDGATYLHVFLGDFWFLRDLSDDPVLRTYCEMFIDLLLADYAEEAIRGVYAGAHENSEKHTNRLPGLMHIFNHLLFDDLPYVPAGHEYYEWGAWSYLSLLTTEYHPGHPDFPKVLIDLAVNKPREGYLVREAIAETRDGLPGKPKATWVMPDHALGFGIKSWNGWGYHAGGAYVATPGAKLGDVGLAVIPFGLSDNNQFDLKYSLICPMQSVVGRGAAITQNGVDQLPSKIWIKDGFTEDFQSFPPWLFFSARSSIGREVYLAIRPVLGGWQADTPRQPGTTILQFRVAPGERLPELAHSKVPAEGLGRIIRFEQASDFLVWEMADSDRFTSFDDFKRSVVAASLSVDAESVSYTSTAGEKLRFDRYDFRRHSVDGRVIDYDEYRYVIHNPWVTWRQGAKRARIERGARAAEYDFNPDDSGIFVDRMPAKTVRQ</sequence>
<dbReference type="Proteomes" id="UP000290218">
    <property type="component" value="Unassembled WGS sequence"/>
</dbReference>
<dbReference type="OrthoDB" id="8670884at2"/>
<evidence type="ECO:0000313" key="1">
    <source>
        <dbReference type="EMBL" id="RXK54760.1"/>
    </source>
</evidence>
<name>A0A4Q1C7H0_9BACT</name>
<evidence type="ECO:0000313" key="2">
    <source>
        <dbReference type="Proteomes" id="UP000290218"/>
    </source>
</evidence>
<accession>A0A4Q1C7H0</accession>
<dbReference type="EMBL" id="SDHX01000001">
    <property type="protein sequence ID" value="RXK54760.1"/>
    <property type="molecule type" value="Genomic_DNA"/>
</dbReference>
<dbReference type="AlphaFoldDB" id="A0A4Q1C7H0"/>
<organism evidence="1 2">
    <name type="scientific">Oleiharenicola lentus</name>
    <dbReference type="NCBI Taxonomy" id="2508720"/>
    <lineage>
        <taxon>Bacteria</taxon>
        <taxon>Pseudomonadati</taxon>
        <taxon>Verrucomicrobiota</taxon>
        <taxon>Opitutia</taxon>
        <taxon>Opitutales</taxon>
        <taxon>Opitutaceae</taxon>
        <taxon>Oleiharenicola</taxon>
    </lineage>
</organism>
<dbReference type="RefSeq" id="WP_129046124.1">
    <property type="nucleotide sequence ID" value="NZ_SDHX01000001.1"/>
</dbReference>